<comment type="similarity">
    <text evidence="3">Belongs to the acetyltransferase family. RimI subfamily.</text>
</comment>
<dbReference type="PANTHER" id="PTHR43877">
    <property type="entry name" value="AMINOALKYLPHOSPHONATE N-ACETYLTRANSFERASE-RELATED-RELATED"/>
    <property type="match status" value="1"/>
</dbReference>
<dbReference type="EMBL" id="JBBMFJ010000039">
    <property type="protein sequence ID" value="MEQ2564350.1"/>
    <property type="molecule type" value="Genomic_DNA"/>
</dbReference>
<proteinExistence type="inferred from homology"/>
<dbReference type="GO" id="GO:0008999">
    <property type="term" value="F:protein-N-terminal-alanine acetyltransferase activity"/>
    <property type="evidence" value="ECO:0007669"/>
    <property type="project" value="UniProtKB-EC"/>
</dbReference>
<name>A0ABV1HPW5_9FIRM</name>
<comment type="caution">
    <text evidence="5">The sequence shown here is derived from an EMBL/GenBank/DDBJ whole genome shotgun (WGS) entry which is preliminary data.</text>
</comment>
<keyword evidence="5" id="KW-0687">Ribonucleoprotein</keyword>
<comment type="function">
    <text evidence="3">Acetylates the N-terminal alanine of ribosomal protein bS18.</text>
</comment>
<gene>
    <name evidence="5" type="primary">rimI</name>
    <name evidence="5" type="ORF">WMO41_14460</name>
</gene>
<dbReference type="NCBIfam" id="TIGR01575">
    <property type="entry name" value="rimI"/>
    <property type="match status" value="1"/>
</dbReference>
<dbReference type="Proteomes" id="UP001437460">
    <property type="component" value="Unassembled WGS sequence"/>
</dbReference>
<dbReference type="PROSITE" id="PS51186">
    <property type="entry name" value="GNAT"/>
    <property type="match status" value="1"/>
</dbReference>
<comment type="subcellular location">
    <subcellularLocation>
        <location evidence="3">Cytoplasm</location>
    </subcellularLocation>
</comment>
<evidence type="ECO:0000256" key="3">
    <source>
        <dbReference type="RuleBase" id="RU363094"/>
    </source>
</evidence>
<dbReference type="SUPFAM" id="SSF55729">
    <property type="entry name" value="Acyl-CoA N-acyltransferases (Nat)"/>
    <property type="match status" value="1"/>
</dbReference>
<keyword evidence="3" id="KW-0963">Cytoplasm</keyword>
<evidence type="ECO:0000313" key="5">
    <source>
        <dbReference type="EMBL" id="MEQ2564350.1"/>
    </source>
</evidence>
<comment type="catalytic activity">
    <reaction evidence="3">
        <text>N-terminal L-alanyl-[ribosomal protein bS18] + acetyl-CoA = N-terminal N(alpha)-acetyl-L-alanyl-[ribosomal protein bS18] + CoA + H(+)</text>
        <dbReference type="Rhea" id="RHEA:43756"/>
        <dbReference type="Rhea" id="RHEA-COMP:10676"/>
        <dbReference type="Rhea" id="RHEA-COMP:10677"/>
        <dbReference type="ChEBI" id="CHEBI:15378"/>
        <dbReference type="ChEBI" id="CHEBI:57287"/>
        <dbReference type="ChEBI" id="CHEBI:57288"/>
        <dbReference type="ChEBI" id="CHEBI:64718"/>
        <dbReference type="ChEBI" id="CHEBI:83683"/>
        <dbReference type="EC" id="2.3.1.266"/>
    </reaction>
</comment>
<dbReference type="GO" id="GO:0005840">
    <property type="term" value="C:ribosome"/>
    <property type="evidence" value="ECO:0007669"/>
    <property type="project" value="UniProtKB-KW"/>
</dbReference>
<dbReference type="InterPro" id="IPR000182">
    <property type="entry name" value="GNAT_dom"/>
</dbReference>
<evidence type="ECO:0000256" key="1">
    <source>
        <dbReference type="ARBA" id="ARBA00022679"/>
    </source>
</evidence>
<evidence type="ECO:0000259" key="4">
    <source>
        <dbReference type="PROSITE" id="PS51186"/>
    </source>
</evidence>
<evidence type="ECO:0000313" key="6">
    <source>
        <dbReference type="Proteomes" id="UP001437460"/>
    </source>
</evidence>
<dbReference type="RefSeq" id="WP_349230355.1">
    <property type="nucleotide sequence ID" value="NZ_JBBMFJ010000039.1"/>
</dbReference>
<keyword evidence="5" id="KW-0689">Ribosomal protein</keyword>
<dbReference type="InterPro" id="IPR050832">
    <property type="entry name" value="Bact_Acetyltransf"/>
</dbReference>
<accession>A0ABV1HPW5</accession>
<sequence length="150" mass="17375">MIRRMEERDLPAIAELEKLCFSESWSYSILEAGIHSPYDVYYVFEQEEKILGYCNLRVLAGEGEVQRIAVHPESRRLGLGRKMMDAMVEYAIREGAYAISLEVREGNLAARNLYESYGFAAEAVRKAYYHNPTEDALIMWKRDLPERITT</sequence>
<organism evidence="5 6">
    <name type="scientific">Ventrimonas faecis</name>
    <dbReference type="NCBI Taxonomy" id="3133170"/>
    <lineage>
        <taxon>Bacteria</taxon>
        <taxon>Bacillati</taxon>
        <taxon>Bacillota</taxon>
        <taxon>Clostridia</taxon>
        <taxon>Lachnospirales</taxon>
        <taxon>Lachnospiraceae</taxon>
        <taxon>Ventrimonas</taxon>
    </lineage>
</organism>
<evidence type="ECO:0000256" key="2">
    <source>
        <dbReference type="ARBA" id="ARBA00023315"/>
    </source>
</evidence>
<feature type="domain" description="N-acetyltransferase" evidence="4">
    <location>
        <begin position="1"/>
        <end position="144"/>
    </location>
</feature>
<dbReference type="InterPro" id="IPR016181">
    <property type="entry name" value="Acyl_CoA_acyltransferase"/>
</dbReference>
<dbReference type="CDD" id="cd04301">
    <property type="entry name" value="NAT_SF"/>
    <property type="match status" value="1"/>
</dbReference>
<dbReference type="Gene3D" id="3.40.630.30">
    <property type="match status" value="1"/>
</dbReference>
<keyword evidence="1 5" id="KW-0808">Transferase</keyword>
<dbReference type="InterPro" id="IPR006464">
    <property type="entry name" value="AcTrfase_RimI/Ard1"/>
</dbReference>
<protein>
    <recommendedName>
        <fullName evidence="3">[Ribosomal protein bS18]-alanine N-acetyltransferase</fullName>
        <ecNumber evidence="3">2.3.1.266</ecNumber>
    </recommendedName>
</protein>
<dbReference type="EC" id="2.3.1.266" evidence="3"/>
<keyword evidence="2 5" id="KW-0012">Acyltransferase</keyword>
<reference evidence="5 6" key="1">
    <citation type="submission" date="2024-03" db="EMBL/GenBank/DDBJ databases">
        <title>Human intestinal bacterial collection.</title>
        <authorList>
            <person name="Pauvert C."/>
            <person name="Hitch T.C.A."/>
            <person name="Clavel T."/>
        </authorList>
    </citation>
    <scope>NUCLEOTIDE SEQUENCE [LARGE SCALE GENOMIC DNA]</scope>
    <source>
        <strain evidence="5 6">CLA-AP-H27</strain>
    </source>
</reference>
<keyword evidence="6" id="KW-1185">Reference proteome</keyword>
<dbReference type="Pfam" id="PF00583">
    <property type="entry name" value="Acetyltransf_1"/>
    <property type="match status" value="1"/>
</dbReference>